<gene>
    <name evidence="1" type="ORF">IscW_ISCW017857</name>
</gene>
<dbReference type="Proteomes" id="UP000001555">
    <property type="component" value="Unassembled WGS sequence"/>
</dbReference>
<protein>
    <submittedName>
        <fullName evidence="1 2">Uncharacterized protein</fullName>
    </submittedName>
</protein>
<reference evidence="2" key="2">
    <citation type="submission" date="2020-05" db="UniProtKB">
        <authorList>
            <consortium name="EnsemblMetazoa"/>
        </authorList>
    </citation>
    <scope>IDENTIFICATION</scope>
    <source>
        <strain evidence="2">wikel</strain>
    </source>
</reference>
<dbReference type="InParanoid" id="B7PI95"/>
<accession>B7PI95</accession>
<evidence type="ECO:0000313" key="3">
    <source>
        <dbReference type="Proteomes" id="UP000001555"/>
    </source>
</evidence>
<evidence type="ECO:0000313" key="2">
    <source>
        <dbReference type="EnsemblMetazoa" id="ISCW017857-PA"/>
    </source>
</evidence>
<reference evidence="1 3" key="1">
    <citation type="submission" date="2008-03" db="EMBL/GenBank/DDBJ databases">
        <title>Annotation of Ixodes scapularis.</title>
        <authorList>
            <consortium name="Ixodes scapularis Genome Project Consortium"/>
            <person name="Caler E."/>
            <person name="Hannick L.I."/>
            <person name="Bidwell S."/>
            <person name="Joardar V."/>
            <person name="Thiagarajan M."/>
            <person name="Amedeo P."/>
            <person name="Galinsky K.J."/>
            <person name="Schobel S."/>
            <person name="Inman J."/>
            <person name="Hostetler J."/>
            <person name="Miller J."/>
            <person name="Hammond M."/>
            <person name="Megy K."/>
            <person name="Lawson D."/>
            <person name="Kodira C."/>
            <person name="Sutton G."/>
            <person name="Meyer J."/>
            <person name="Hill C.A."/>
            <person name="Birren B."/>
            <person name="Nene V."/>
            <person name="Collins F."/>
            <person name="Alarcon-Chaidez F."/>
            <person name="Wikel S."/>
            <person name="Strausberg R."/>
        </authorList>
    </citation>
    <scope>NUCLEOTIDE SEQUENCE [LARGE SCALE GENOMIC DNA]</scope>
    <source>
        <strain evidence="3">Wikel</strain>
        <strain evidence="1">Wikel colony</strain>
    </source>
</reference>
<evidence type="ECO:0000313" key="1">
    <source>
        <dbReference type="EMBL" id="EEC06317.1"/>
    </source>
</evidence>
<proteinExistence type="predicted"/>
<dbReference type="EnsemblMetazoa" id="ISCW017857-RA">
    <property type="protein sequence ID" value="ISCW017857-PA"/>
    <property type="gene ID" value="ISCW017857"/>
</dbReference>
<dbReference type="PaxDb" id="6945-B7PI95"/>
<dbReference type="EMBL" id="DS717671">
    <property type="protein sequence ID" value="EEC06317.1"/>
    <property type="molecule type" value="Genomic_DNA"/>
</dbReference>
<dbReference type="VEuPathDB" id="VectorBase:ISCI017857"/>
<organism>
    <name type="scientific">Ixodes scapularis</name>
    <name type="common">Black-legged tick</name>
    <name type="synonym">Deer tick</name>
    <dbReference type="NCBI Taxonomy" id="6945"/>
    <lineage>
        <taxon>Eukaryota</taxon>
        <taxon>Metazoa</taxon>
        <taxon>Ecdysozoa</taxon>
        <taxon>Arthropoda</taxon>
        <taxon>Chelicerata</taxon>
        <taxon>Arachnida</taxon>
        <taxon>Acari</taxon>
        <taxon>Parasitiformes</taxon>
        <taxon>Ixodida</taxon>
        <taxon>Ixodoidea</taxon>
        <taxon>Ixodidae</taxon>
        <taxon>Ixodinae</taxon>
        <taxon>Ixodes</taxon>
    </lineage>
</organism>
<dbReference type="VEuPathDB" id="VectorBase:ISCW017857"/>
<sequence length="116" mass="13384">MKKKNQHTITETLALIGSTNFSKPFKNIAEIKNTKTMLVSCSWLRKRLLKLVAIVSKLVVVNNLFSYGFYIEIKKITKIHLSCKYTARQYLCEHGIGTSVFHLKRVSASTIFHYLF</sequence>
<name>B7PI95_IXOSC</name>
<keyword evidence="3" id="KW-1185">Reference proteome</keyword>
<dbReference type="EMBL" id="ABJB010315941">
    <property type="status" value="NOT_ANNOTATED_CDS"/>
    <property type="molecule type" value="Genomic_DNA"/>
</dbReference>
<dbReference type="AlphaFoldDB" id="B7PI95"/>
<dbReference type="HOGENOM" id="CLU_2099543_0_0_1"/>